<dbReference type="GeneID" id="584813"/>
<feature type="domain" description="DUF676" evidence="3">
    <location>
        <begin position="1016"/>
        <end position="1205"/>
    </location>
</feature>
<evidence type="ECO:0000256" key="2">
    <source>
        <dbReference type="SAM" id="MobiDB-lite"/>
    </source>
</evidence>
<dbReference type="InterPro" id="IPR007751">
    <property type="entry name" value="DUF676_lipase-like"/>
</dbReference>
<reference evidence="5" key="1">
    <citation type="submission" date="2015-02" db="EMBL/GenBank/DDBJ databases">
        <title>Genome sequencing for Strongylocentrotus purpuratus.</title>
        <authorList>
            <person name="Murali S."/>
            <person name="Liu Y."/>
            <person name="Vee V."/>
            <person name="English A."/>
            <person name="Wang M."/>
            <person name="Skinner E."/>
            <person name="Han Y."/>
            <person name="Muzny D.M."/>
            <person name="Worley K.C."/>
            <person name="Gibbs R.A."/>
        </authorList>
    </citation>
    <scope>NUCLEOTIDE SEQUENCE</scope>
</reference>
<dbReference type="KEGG" id="spu:584813"/>
<dbReference type="Pfam" id="PF05057">
    <property type="entry name" value="DUF676"/>
    <property type="match status" value="1"/>
</dbReference>
<feature type="region of interest" description="Disordered" evidence="2">
    <location>
        <begin position="925"/>
        <end position="966"/>
    </location>
</feature>
<dbReference type="PANTHER" id="PTHR12482:SF5">
    <property type="entry name" value="DUF676 DOMAIN-CONTAINING PROTEIN"/>
    <property type="match status" value="1"/>
</dbReference>
<dbReference type="InterPro" id="IPR029058">
    <property type="entry name" value="AB_hydrolase_fold"/>
</dbReference>
<dbReference type="InterPro" id="IPR022122">
    <property type="entry name" value="DUF3657"/>
</dbReference>
<keyword evidence="5" id="KW-1185">Reference proteome</keyword>
<name>A0A7M7NTW2_STRPU</name>
<protein>
    <recommendedName>
        <fullName evidence="3">DUF676 domain-containing protein</fullName>
    </recommendedName>
</protein>
<feature type="compositionally biased region" description="Low complexity" evidence="2">
    <location>
        <begin position="927"/>
        <end position="951"/>
    </location>
</feature>
<dbReference type="InterPro" id="IPR044294">
    <property type="entry name" value="Lipase-like"/>
</dbReference>
<proteinExistence type="inferred from homology"/>
<feature type="region of interest" description="Disordered" evidence="2">
    <location>
        <begin position="444"/>
        <end position="486"/>
    </location>
</feature>
<feature type="compositionally biased region" description="Basic residues" evidence="2">
    <location>
        <begin position="477"/>
        <end position="486"/>
    </location>
</feature>
<comment type="similarity">
    <text evidence="1">Belongs to the FAM135 family.</text>
</comment>
<feature type="region of interest" description="Disordered" evidence="2">
    <location>
        <begin position="868"/>
        <end position="891"/>
    </location>
</feature>
<evidence type="ECO:0000259" key="3">
    <source>
        <dbReference type="Pfam" id="PF05057"/>
    </source>
</evidence>
<feature type="compositionally biased region" description="Basic residues" evidence="2">
    <location>
        <begin position="871"/>
        <end position="888"/>
    </location>
</feature>
<feature type="compositionally biased region" description="Polar residues" evidence="2">
    <location>
        <begin position="444"/>
        <end position="454"/>
    </location>
</feature>
<dbReference type="SUPFAM" id="SSF53474">
    <property type="entry name" value="alpha/beta-Hydrolases"/>
    <property type="match status" value="1"/>
</dbReference>
<dbReference type="RefSeq" id="XP_030839304.1">
    <property type="nucleotide sequence ID" value="XM_030983444.1"/>
</dbReference>
<evidence type="ECO:0000313" key="4">
    <source>
        <dbReference type="EnsemblMetazoa" id="XP_030839304"/>
    </source>
</evidence>
<dbReference type="Pfam" id="PF12394">
    <property type="entry name" value="DUF3657"/>
    <property type="match status" value="1"/>
</dbReference>
<accession>A0A7M7NTW2</accession>
<dbReference type="EnsemblMetazoa" id="XM_030983444">
    <property type="protein sequence ID" value="XP_030839304"/>
    <property type="gene ID" value="LOC584813"/>
</dbReference>
<reference evidence="4" key="2">
    <citation type="submission" date="2021-01" db="UniProtKB">
        <authorList>
            <consortium name="EnsemblMetazoa"/>
        </authorList>
    </citation>
    <scope>IDENTIFICATION</scope>
</reference>
<dbReference type="PANTHER" id="PTHR12482">
    <property type="entry name" value="LIPASE ROG1-RELATED-RELATED"/>
    <property type="match status" value="1"/>
</dbReference>
<dbReference type="OMA" id="MGLWFMQ"/>
<organism evidence="4 5">
    <name type="scientific">Strongylocentrotus purpuratus</name>
    <name type="common">Purple sea urchin</name>
    <dbReference type="NCBI Taxonomy" id="7668"/>
    <lineage>
        <taxon>Eukaryota</taxon>
        <taxon>Metazoa</taxon>
        <taxon>Echinodermata</taxon>
        <taxon>Eleutherozoa</taxon>
        <taxon>Echinozoa</taxon>
        <taxon>Echinoidea</taxon>
        <taxon>Euechinoidea</taxon>
        <taxon>Echinacea</taxon>
        <taxon>Camarodonta</taxon>
        <taxon>Echinidea</taxon>
        <taxon>Strongylocentrotidae</taxon>
        <taxon>Strongylocentrotus</taxon>
    </lineage>
</organism>
<feature type="compositionally biased region" description="Basic and acidic residues" evidence="2">
    <location>
        <begin position="457"/>
        <end position="467"/>
    </location>
</feature>
<evidence type="ECO:0000256" key="1">
    <source>
        <dbReference type="ARBA" id="ARBA00007949"/>
    </source>
</evidence>
<dbReference type="Gene3D" id="3.40.50.1820">
    <property type="entry name" value="alpha/beta hydrolase"/>
    <property type="match status" value="1"/>
</dbReference>
<sequence length="1285" mass="141953">MLDLQATIEFAVELERFHNIDLFQRGFYNLHTFIKVPPKTPLKYEVFLPKIPAFELVAPPCITQDNLAISKTFQILYKKEEVQLDDCILFKVYLLVDSTKIEECINNANIQLGIELHYGTSEQPPVTPAALEQVSSRTVLLHLGLATGLHSHIPVLFDYFHLSAVSMTIHGTITSLHQATFSVPRAPKSGWLNKISGGNSPAKQLPIPTLECVLFGNQTRPPLSASVDKYTVAANILAHAYKTFSSLCQLLLRIRTGLCQSFNEFISFLPPNQQFCVDQFNDRERLDVMCEVVRNLNSEEEIVASVNTSLAQLSGEICLVWTKYMDVLVGQERVRVHLRDKYHHARVQRFSEAFFTLSHPKSNCLAFNELSSMGYSSIVQTLRSSAYGSTLPPLSIECSELDGDANSVPIVFEDRYRDDITESPAERKLNLEEVTLSLKNLTKQGSPFRTTKSRSPFAERRTRKELIQDGTDGSVRSKSKKGKMKSIKHIKPDFLRKGLGSHSNHGGAIPRDIRCYEIKNEACAGMQKRSSLKESGKQTSPMLSGAVPNSISMPILSPSMGSTSMGVDECSDYDNLEDGRVARPLRSTQSAEDILNGMHDGQSDASTCSITGDPPYGSNPLLDAVLNPERAAQGTTENMALLETDDIDISLLDHTGLSDQSDQRRSVRLSFLQNGDPNEDQILNSLSKYLQKQMTMSEANLRKAELEAGEGSSLLRREEQDVQSNGGAIDNGVESSTNDEEVFDDLAINGITLDDDEELEVEGATAIISNVQSSAVINGTHAELNGKTIHEGGVQQTNGSIRTQIGLQEVDGASWPSGATSMDGAAEIGVMDNTYARRDISSSREGLICDQPESENANDAVVITDIEPTKKQRGHKHKKGPHEHKHHSSGGGVGSCAGCFSFIHSSASPSNSFTEPCLVKPVLPLESSTSTSSSSVNAVGQSNSVSSAGSQEGMTDGEEHRPKDGQSYVNARVAFKQKLHYPGQMYCDLQERASQLPYFSIPPATPHQEDEEQGVEVHLIICVHGLDGNRADLRLLRTYLELGLPGEKLDFLMSESNQGDTFANFETMTDRLVREIVYYVEVFRVKTNRVSFIGHSLGNIIIRSALTRPELEPFLGKLHTFLSLSGPHLGQLYNSSTIVKTGMWLMQKWKKSNSLLQLALRDHTDLRQTFLYKLSEDSGLSNFKHVVLVGSLQDSYVPIHSARIELCRAALKDRSLYGSVYTEMLNNLMKPLVTNPEVSIVRYDVHHTLQTSANSLIGRAAHIAVLDSELFIEKFMMVAGLNFFK</sequence>
<dbReference type="GO" id="GO:0006629">
    <property type="term" value="P:lipid metabolic process"/>
    <property type="evidence" value="ECO:0000318"/>
    <property type="project" value="GO_Central"/>
</dbReference>
<dbReference type="FunFam" id="3.40.50.1820:FF:000004">
    <property type="entry name" value="Protein FAM135A isoform a"/>
    <property type="match status" value="1"/>
</dbReference>
<dbReference type="Proteomes" id="UP000007110">
    <property type="component" value="Unassembled WGS sequence"/>
</dbReference>
<dbReference type="OrthoDB" id="273452at2759"/>
<evidence type="ECO:0000313" key="5">
    <source>
        <dbReference type="Proteomes" id="UP000007110"/>
    </source>
</evidence>
<dbReference type="InParanoid" id="A0A7M7NTW2"/>